<dbReference type="EMBL" id="JACJID010000002">
    <property type="protein sequence ID" value="MBA8926615.1"/>
    <property type="molecule type" value="Genomic_DNA"/>
</dbReference>
<evidence type="ECO:0000313" key="3">
    <source>
        <dbReference type="Proteomes" id="UP000517916"/>
    </source>
</evidence>
<proteinExistence type="predicted"/>
<protein>
    <recommendedName>
        <fullName evidence="1">Trypsin-co-occurring domain-containing protein</fullName>
    </recommendedName>
</protein>
<sequence>MVNVVALTLDGGQHVLVEVDDDASGGVSRSEQLVSQAGGALREAFERVQPTLLAALASIQQGSEAPTEVSLQFGIKFSATAASEATCTITADWRRD</sequence>
<dbReference type="InterPro" id="IPR045794">
    <property type="entry name" value="Trypco1"/>
</dbReference>
<evidence type="ECO:0000259" key="1">
    <source>
        <dbReference type="Pfam" id="PF19493"/>
    </source>
</evidence>
<dbReference type="RefSeq" id="WP_025361179.1">
    <property type="nucleotide sequence ID" value="NZ_BAAABQ010000009.1"/>
</dbReference>
<name>A0ABR6BIA2_9PSEU</name>
<dbReference type="Pfam" id="PF19493">
    <property type="entry name" value="Trypco1"/>
    <property type="match status" value="1"/>
</dbReference>
<comment type="caution">
    <text evidence="2">The sequence shown here is derived from an EMBL/GenBank/DDBJ whole genome shotgun (WGS) entry which is preliminary data.</text>
</comment>
<feature type="domain" description="Trypsin-co-occurring" evidence="1">
    <location>
        <begin position="8"/>
        <end position="95"/>
    </location>
</feature>
<reference evidence="2 3" key="1">
    <citation type="submission" date="2020-08" db="EMBL/GenBank/DDBJ databases">
        <title>Genomic Encyclopedia of Archaeal and Bacterial Type Strains, Phase II (KMG-II): from individual species to whole genera.</title>
        <authorList>
            <person name="Goeker M."/>
        </authorList>
    </citation>
    <scope>NUCLEOTIDE SEQUENCE [LARGE SCALE GENOMIC DNA]</scope>
    <source>
        <strain evidence="2 3">DSM 43850</strain>
    </source>
</reference>
<gene>
    <name evidence="2" type="ORF">BC739_003814</name>
</gene>
<accession>A0ABR6BIA2</accession>
<dbReference type="NCBIfam" id="NF041216">
    <property type="entry name" value="CU044_2847_fam"/>
    <property type="match status" value="1"/>
</dbReference>
<evidence type="ECO:0000313" key="2">
    <source>
        <dbReference type="EMBL" id="MBA8926615.1"/>
    </source>
</evidence>
<keyword evidence="3" id="KW-1185">Reference proteome</keyword>
<dbReference type="Proteomes" id="UP000517916">
    <property type="component" value="Unassembled WGS sequence"/>
</dbReference>
<organism evidence="2 3">
    <name type="scientific">Kutzneria viridogrisea</name>
    <dbReference type="NCBI Taxonomy" id="47990"/>
    <lineage>
        <taxon>Bacteria</taxon>
        <taxon>Bacillati</taxon>
        <taxon>Actinomycetota</taxon>
        <taxon>Actinomycetes</taxon>
        <taxon>Pseudonocardiales</taxon>
        <taxon>Pseudonocardiaceae</taxon>
        <taxon>Kutzneria</taxon>
    </lineage>
</organism>